<dbReference type="EMBL" id="JABZSQ010000171">
    <property type="protein sequence ID" value="MBF1415590.1"/>
    <property type="molecule type" value="Genomic_DNA"/>
</dbReference>
<feature type="chain" id="PRO_5036675071" description="Tetratricopeptide repeat protein" evidence="2">
    <location>
        <begin position="29"/>
        <end position="268"/>
    </location>
</feature>
<evidence type="ECO:0000256" key="1">
    <source>
        <dbReference type="PROSITE-ProRule" id="PRU00339"/>
    </source>
</evidence>
<dbReference type="PROSITE" id="PS51257">
    <property type="entry name" value="PROKAR_LIPOPROTEIN"/>
    <property type="match status" value="1"/>
</dbReference>
<dbReference type="InterPro" id="IPR011990">
    <property type="entry name" value="TPR-like_helical_dom_sf"/>
</dbReference>
<comment type="caution">
    <text evidence="3">The sequence shown here is derived from an EMBL/GenBank/DDBJ whole genome shotgun (WGS) entry which is preliminary data.</text>
</comment>
<reference evidence="3" key="1">
    <citation type="submission" date="2020-04" db="EMBL/GenBank/DDBJ databases">
        <title>Deep metagenomics examines the oral microbiome during advanced dental caries in children, revealing novel taxa and co-occurrences with host molecules.</title>
        <authorList>
            <person name="Baker J.L."/>
            <person name="Morton J.T."/>
            <person name="Dinis M."/>
            <person name="Alvarez R."/>
            <person name="Tran N.C."/>
            <person name="Knight R."/>
            <person name="Edlund A."/>
        </authorList>
    </citation>
    <scope>NUCLEOTIDE SEQUENCE</scope>
    <source>
        <strain evidence="3">JCVI_25_bin.9</strain>
    </source>
</reference>
<organism evidence="3 4">
    <name type="scientific">Prevotella histicola</name>
    <dbReference type="NCBI Taxonomy" id="470565"/>
    <lineage>
        <taxon>Bacteria</taxon>
        <taxon>Pseudomonadati</taxon>
        <taxon>Bacteroidota</taxon>
        <taxon>Bacteroidia</taxon>
        <taxon>Bacteroidales</taxon>
        <taxon>Prevotellaceae</taxon>
        <taxon>Prevotella</taxon>
    </lineage>
</organism>
<evidence type="ECO:0000313" key="3">
    <source>
        <dbReference type="EMBL" id="MBF1415590.1"/>
    </source>
</evidence>
<evidence type="ECO:0000256" key="2">
    <source>
        <dbReference type="SAM" id="SignalP"/>
    </source>
</evidence>
<dbReference type="Pfam" id="PF13181">
    <property type="entry name" value="TPR_8"/>
    <property type="match status" value="1"/>
</dbReference>
<evidence type="ECO:0000313" key="4">
    <source>
        <dbReference type="Proteomes" id="UP000757461"/>
    </source>
</evidence>
<feature type="repeat" description="TPR" evidence="1">
    <location>
        <begin position="106"/>
        <end position="139"/>
    </location>
</feature>
<name>A0A930N683_9BACT</name>
<sequence>MAEMKITNIRKKVATLLLLFISCTLTIAQSNPDSEELGKALEYFTAAKYHEALLIFQRLDKTYKLNNRFKAYIGLCYYNEWDYETAAKYLDKAIPQLEAFAPRERSVYYYAAGESHFNLKQYKEAIPYYNKTLTVCYDREKPNVYYRLGLCYMFMQDWKHAFLQYEKSQEAYKVYKNDENTQSRLAQIERMAEACWTKFAASLPKDTINLEKIRANLKTKQLPIKISIYTDSTSTDDNIIIPSKPNLPISPINLDKLFMNKLEVKDEN</sequence>
<gene>
    <name evidence="3" type="ORF">HXN33_08435</name>
</gene>
<dbReference type="SUPFAM" id="SSF48452">
    <property type="entry name" value="TPR-like"/>
    <property type="match status" value="1"/>
</dbReference>
<feature type="signal peptide" evidence="2">
    <location>
        <begin position="1"/>
        <end position="28"/>
    </location>
</feature>
<keyword evidence="1" id="KW-0802">TPR repeat</keyword>
<dbReference type="AlphaFoldDB" id="A0A930N683"/>
<accession>A0A930N683</accession>
<protein>
    <recommendedName>
        <fullName evidence="5">Tetratricopeptide repeat protein</fullName>
    </recommendedName>
</protein>
<evidence type="ECO:0008006" key="5">
    <source>
        <dbReference type="Google" id="ProtNLM"/>
    </source>
</evidence>
<keyword evidence="2" id="KW-0732">Signal</keyword>
<dbReference type="Proteomes" id="UP000757461">
    <property type="component" value="Unassembled WGS sequence"/>
</dbReference>
<proteinExistence type="predicted"/>
<dbReference type="Gene3D" id="1.25.40.10">
    <property type="entry name" value="Tetratricopeptide repeat domain"/>
    <property type="match status" value="2"/>
</dbReference>
<dbReference type="PROSITE" id="PS50005">
    <property type="entry name" value="TPR"/>
    <property type="match status" value="1"/>
</dbReference>
<dbReference type="SMART" id="SM00028">
    <property type="entry name" value="TPR"/>
    <property type="match status" value="3"/>
</dbReference>
<dbReference type="InterPro" id="IPR019734">
    <property type="entry name" value="TPR_rpt"/>
</dbReference>